<evidence type="ECO:0000313" key="2">
    <source>
        <dbReference type="EMBL" id="KAG7339679.1"/>
    </source>
</evidence>
<sequence length="389" mass="43381">MTMDRARQDLDAVPNLPMRKCSLDVDNILVEFHCDDVDLSHDSVSCSNAWEDSCDLEDSCDFKEIELKLRGLTKKASRDDYSILLKEGLVLNKDANESKNAVRHTKISVRGIRKDDYLASLSNKRQESPAVDKNNKKVDSTSNLRRKSRGSIDHRTLTVSSEHSHRRPLNGHLPTIEEYQRSDFEEDRLTNTRRGSSLGGKRSHSCGDVRRRGRKISIQPPGNHRPMQGNAPVGLNGFEQRSVDLERIAKKISEQKRRIRNATLDPSLFFLDNGDGKSETVLPNGTQSAAHSSLVSWDSPPKTLRSAKVASHLNAQPKCKSMPPLYPSPRSPSSKTRLIPQGDALISSTRGVFDDPRSVSKSSSLPKMPTRKLSSEPALSTSANATWRH</sequence>
<dbReference type="EMBL" id="JAGRRH010000031">
    <property type="protein sequence ID" value="KAG7339679.1"/>
    <property type="molecule type" value="Genomic_DNA"/>
</dbReference>
<feature type="region of interest" description="Disordered" evidence="1">
    <location>
        <begin position="121"/>
        <end position="230"/>
    </location>
</feature>
<gene>
    <name evidence="2" type="ORF">IV203_024718</name>
    <name evidence="3" type="ORF">IV203_025277</name>
</gene>
<name>A0A9K3K9I8_9STRA</name>
<protein>
    <submittedName>
        <fullName evidence="2">Uncharacterized protein</fullName>
    </submittedName>
</protein>
<feature type="compositionally biased region" description="Polar residues" evidence="1">
    <location>
        <begin position="377"/>
        <end position="389"/>
    </location>
</feature>
<feature type="compositionally biased region" description="Basic and acidic residues" evidence="1">
    <location>
        <begin position="178"/>
        <end position="190"/>
    </location>
</feature>
<dbReference type="Proteomes" id="UP000693970">
    <property type="component" value="Unassembled WGS sequence"/>
</dbReference>
<evidence type="ECO:0000313" key="3">
    <source>
        <dbReference type="EMBL" id="KAG7362393.1"/>
    </source>
</evidence>
<organism evidence="2 4">
    <name type="scientific">Nitzschia inconspicua</name>
    <dbReference type="NCBI Taxonomy" id="303405"/>
    <lineage>
        <taxon>Eukaryota</taxon>
        <taxon>Sar</taxon>
        <taxon>Stramenopiles</taxon>
        <taxon>Ochrophyta</taxon>
        <taxon>Bacillariophyta</taxon>
        <taxon>Bacillariophyceae</taxon>
        <taxon>Bacillariophycidae</taxon>
        <taxon>Bacillariales</taxon>
        <taxon>Bacillariaceae</taxon>
        <taxon>Nitzschia</taxon>
    </lineage>
</organism>
<accession>A0A9K3K9I8</accession>
<comment type="caution">
    <text evidence="2">The sequence shown here is derived from an EMBL/GenBank/DDBJ whole genome shotgun (WGS) entry which is preliminary data.</text>
</comment>
<keyword evidence="4" id="KW-1185">Reference proteome</keyword>
<reference evidence="2" key="1">
    <citation type="journal article" date="2021" name="Sci. Rep.">
        <title>Diploid genomic architecture of Nitzschia inconspicua, an elite biomass production diatom.</title>
        <authorList>
            <person name="Oliver A."/>
            <person name="Podell S."/>
            <person name="Pinowska A."/>
            <person name="Traller J.C."/>
            <person name="Smith S.R."/>
            <person name="McClure R."/>
            <person name="Beliaev A."/>
            <person name="Bohutskyi P."/>
            <person name="Hill E.A."/>
            <person name="Rabines A."/>
            <person name="Zheng H."/>
            <person name="Allen L.Z."/>
            <person name="Kuo A."/>
            <person name="Grigoriev I.V."/>
            <person name="Allen A.E."/>
            <person name="Hazlebeck D."/>
            <person name="Allen E.E."/>
        </authorList>
    </citation>
    <scope>NUCLEOTIDE SEQUENCE</scope>
    <source>
        <strain evidence="2">Hildebrandi</strain>
    </source>
</reference>
<proteinExistence type="predicted"/>
<feature type="region of interest" description="Disordered" evidence="1">
    <location>
        <begin position="313"/>
        <end position="389"/>
    </location>
</feature>
<dbReference type="AlphaFoldDB" id="A0A9K3K9I8"/>
<evidence type="ECO:0000256" key="1">
    <source>
        <dbReference type="SAM" id="MobiDB-lite"/>
    </source>
</evidence>
<feature type="compositionally biased region" description="Polar residues" evidence="1">
    <location>
        <begin position="281"/>
        <end position="296"/>
    </location>
</feature>
<dbReference type="EMBL" id="JAGRRH010000011">
    <property type="protein sequence ID" value="KAG7362393.1"/>
    <property type="molecule type" value="Genomic_DNA"/>
</dbReference>
<feature type="region of interest" description="Disordered" evidence="1">
    <location>
        <begin position="280"/>
        <end position="300"/>
    </location>
</feature>
<reference evidence="2" key="2">
    <citation type="submission" date="2021-04" db="EMBL/GenBank/DDBJ databases">
        <authorList>
            <person name="Podell S."/>
        </authorList>
    </citation>
    <scope>NUCLEOTIDE SEQUENCE</scope>
    <source>
        <strain evidence="2">Hildebrandi</strain>
    </source>
</reference>
<evidence type="ECO:0000313" key="4">
    <source>
        <dbReference type="Proteomes" id="UP000693970"/>
    </source>
</evidence>